<reference evidence="2" key="1">
    <citation type="journal article" date="2022" name="bioRxiv">
        <title>Sequencing and chromosome-scale assembly of the giantPleurodeles waltlgenome.</title>
        <authorList>
            <person name="Brown T."/>
            <person name="Elewa A."/>
            <person name="Iarovenko S."/>
            <person name="Subramanian E."/>
            <person name="Araus A.J."/>
            <person name="Petzold A."/>
            <person name="Susuki M."/>
            <person name="Suzuki K.-i.T."/>
            <person name="Hayashi T."/>
            <person name="Toyoda A."/>
            <person name="Oliveira C."/>
            <person name="Osipova E."/>
            <person name="Leigh N.D."/>
            <person name="Simon A."/>
            <person name="Yun M.H."/>
        </authorList>
    </citation>
    <scope>NUCLEOTIDE SEQUENCE</scope>
    <source>
        <strain evidence="2">20211129_DDA</strain>
        <tissue evidence="2">Liver</tissue>
    </source>
</reference>
<name>A0AAV7LXR5_PLEWA</name>
<feature type="region of interest" description="Disordered" evidence="1">
    <location>
        <begin position="93"/>
        <end position="114"/>
    </location>
</feature>
<comment type="caution">
    <text evidence="2">The sequence shown here is derived from an EMBL/GenBank/DDBJ whole genome shotgun (WGS) entry which is preliminary data.</text>
</comment>
<proteinExistence type="predicted"/>
<accession>A0AAV7LXR5</accession>
<sequence length="114" mass="12255">MSARGGFCWRAALQPGTGANGTPRPGLQTVEAPSSSLPACGSLRAPERPCSASRRGSTHKALVQHRLLPECRHARPERGVTQERAYELRLLMSRRQTQARGDLGRGGPPGLFGK</sequence>
<dbReference type="AlphaFoldDB" id="A0AAV7LXR5"/>
<keyword evidence="3" id="KW-1185">Reference proteome</keyword>
<protein>
    <submittedName>
        <fullName evidence="2">Uncharacterized protein</fullName>
    </submittedName>
</protein>
<organism evidence="2 3">
    <name type="scientific">Pleurodeles waltl</name>
    <name type="common">Iberian ribbed newt</name>
    <dbReference type="NCBI Taxonomy" id="8319"/>
    <lineage>
        <taxon>Eukaryota</taxon>
        <taxon>Metazoa</taxon>
        <taxon>Chordata</taxon>
        <taxon>Craniata</taxon>
        <taxon>Vertebrata</taxon>
        <taxon>Euteleostomi</taxon>
        <taxon>Amphibia</taxon>
        <taxon>Batrachia</taxon>
        <taxon>Caudata</taxon>
        <taxon>Salamandroidea</taxon>
        <taxon>Salamandridae</taxon>
        <taxon>Pleurodelinae</taxon>
        <taxon>Pleurodeles</taxon>
    </lineage>
</organism>
<feature type="compositionally biased region" description="Gly residues" evidence="1">
    <location>
        <begin position="104"/>
        <end position="114"/>
    </location>
</feature>
<gene>
    <name evidence="2" type="ORF">NDU88_001112</name>
</gene>
<evidence type="ECO:0000256" key="1">
    <source>
        <dbReference type="SAM" id="MobiDB-lite"/>
    </source>
</evidence>
<dbReference type="Proteomes" id="UP001066276">
    <property type="component" value="Chromosome 10"/>
</dbReference>
<dbReference type="EMBL" id="JANPWB010000014">
    <property type="protein sequence ID" value="KAJ1095962.1"/>
    <property type="molecule type" value="Genomic_DNA"/>
</dbReference>
<evidence type="ECO:0000313" key="3">
    <source>
        <dbReference type="Proteomes" id="UP001066276"/>
    </source>
</evidence>
<feature type="region of interest" description="Disordered" evidence="1">
    <location>
        <begin position="12"/>
        <end position="40"/>
    </location>
</feature>
<evidence type="ECO:0000313" key="2">
    <source>
        <dbReference type="EMBL" id="KAJ1095962.1"/>
    </source>
</evidence>